<feature type="domain" description="HTH lysR-type" evidence="5">
    <location>
        <begin position="1"/>
        <end position="58"/>
    </location>
</feature>
<name>A0AB38A2H9_9LACT</name>
<dbReference type="InterPro" id="IPR000847">
    <property type="entry name" value="LysR_HTH_N"/>
</dbReference>
<dbReference type="RefSeq" id="WP_086986454.1">
    <property type="nucleotide sequence ID" value="NZ_FJNA01000002.1"/>
</dbReference>
<dbReference type="Pfam" id="PF00126">
    <property type="entry name" value="HTH_1"/>
    <property type="match status" value="1"/>
</dbReference>
<dbReference type="InterPro" id="IPR036390">
    <property type="entry name" value="WH_DNA-bd_sf"/>
</dbReference>
<dbReference type="PROSITE" id="PS50931">
    <property type="entry name" value="HTH_LYSR"/>
    <property type="match status" value="1"/>
</dbReference>
<dbReference type="CDD" id="cd05466">
    <property type="entry name" value="PBP2_LTTR_substrate"/>
    <property type="match status" value="1"/>
</dbReference>
<dbReference type="PANTHER" id="PTHR30419:SF8">
    <property type="entry name" value="NITROGEN ASSIMILATION TRANSCRIPTIONAL ACTIVATOR-RELATED"/>
    <property type="match status" value="1"/>
</dbReference>
<evidence type="ECO:0000313" key="7">
    <source>
        <dbReference type="Proteomes" id="UP000199042"/>
    </source>
</evidence>
<dbReference type="Pfam" id="PF03466">
    <property type="entry name" value="LysR_substrate"/>
    <property type="match status" value="1"/>
</dbReference>
<dbReference type="PANTHER" id="PTHR30419">
    <property type="entry name" value="HTH-TYPE TRANSCRIPTIONAL REGULATOR YBHD"/>
    <property type="match status" value="1"/>
</dbReference>
<evidence type="ECO:0000256" key="3">
    <source>
        <dbReference type="ARBA" id="ARBA00023125"/>
    </source>
</evidence>
<reference evidence="6 7" key="1">
    <citation type="submission" date="2016-10" db="EMBL/GenBank/DDBJ databases">
        <authorList>
            <person name="Varghese N."/>
            <person name="Submissions S."/>
        </authorList>
    </citation>
    <scope>NUCLEOTIDE SEQUENCE [LARGE SCALE GENOMIC DNA]</scope>
    <source>
        <strain evidence="6 7">DSM 14526</strain>
    </source>
</reference>
<protein>
    <submittedName>
        <fullName evidence="6">DNA-binding transcriptional regulator, LysR family</fullName>
    </submittedName>
</protein>
<evidence type="ECO:0000313" key="6">
    <source>
        <dbReference type="EMBL" id="SEA79300.1"/>
    </source>
</evidence>
<keyword evidence="7" id="KW-1185">Reference proteome</keyword>
<dbReference type="GO" id="GO:0005829">
    <property type="term" value="C:cytosol"/>
    <property type="evidence" value="ECO:0007669"/>
    <property type="project" value="TreeGrafter"/>
</dbReference>
<dbReference type="GO" id="GO:0003677">
    <property type="term" value="F:DNA binding"/>
    <property type="evidence" value="ECO:0007669"/>
    <property type="project" value="UniProtKB-KW"/>
</dbReference>
<dbReference type="Proteomes" id="UP000199042">
    <property type="component" value="Unassembled WGS sequence"/>
</dbReference>
<dbReference type="SUPFAM" id="SSF46785">
    <property type="entry name" value="Winged helix' DNA-binding domain"/>
    <property type="match status" value="1"/>
</dbReference>
<comment type="caution">
    <text evidence="6">The sequence shown here is derived from an EMBL/GenBank/DDBJ whole genome shotgun (WGS) entry which is preliminary data.</text>
</comment>
<dbReference type="AlphaFoldDB" id="A0AB38A2H9"/>
<sequence>MELRVLQYFLTIAREQSISGAAEFLHITQPTLSRQMKELEEEFGKQLFIRGNRKIILTDEGMLLRKRAEEIIQLVEKTESEMRADDTELSGDIYIGGGESEGMRIIARAISRAQSDHPLLKFHLFSGNAEDVTDRLDKGLLDFGVLVEPTNMTKYDFIKLPTKDRWGILLRKDSTLAALESITPKDLRGKPVICSNQMMVKNELAGWLGGNERSLNIVTTYNLLYNASLLVEENSHYALCLDGIIHTGEGSDLCFRPLEPRLEVGLHFVWKKYQVFTKASDYFLGLVQEEAKSRSNHEKEA</sequence>
<comment type="similarity">
    <text evidence="1">Belongs to the LysR transcriptional regulatory family.</text>
</comment>
<dbReference type="GO" id="GO:0003700">
    <property type="term" value="F:DNA-binding transcription factor activity"/>
    <property type="evidence" value="ECO:0007669"/>
    <property type="project" value="InterPro"/>
</dbReference>
<dbReference type="InterPro" id="IPR036388">
    <property type="entry name" value="WH-like_DNA-bd_sf"/>
</dbReference>
<evidence type="ECO:0000259" key="5">
    <source>
        <dbReference type="PROSITE" id="PS50931"/>
    </source>
</evidence>
<dbReference type="SUPFAM" id="SSF53850">
    <property type="entry name" value="Periplasmic binding protein-like II"/>
    <property type="match status" value="1"/>
</dbReference>
<organism evidence="6 7">
    <name type="scientific">Trichococcus collinsii</name>
    <dbReference type="NCBI Taxonomy" id="157076"/>
    <lineage>
        <taxon>Bacteria</taxon>
        <taxon>Bacillati</taxon>
        <taxon>Bacillota</taxon>
        <taxon>Bacilli</taxon>
        <taxon>Lactobacillales</taxon>
        <taxon>Carnobacteriaceae</taxon>
        <taxon>Trichococcus</taxon>
    </lineage>
</organism>
<keyword evidence="2" id="KW-0805">Transcription regulation</keyword>
<dbReference type="EMBL" id="FNQH01000006">
    <property type="protein sequence ID" value="SEA79300.1"/>
    <property type="molecule type" value="Genomic_DNA"/>
</dbReference>
<dbReference type="Gene3D" id="3.40.190.290">
    <property type="match status" value="1"/>
</dbReference>
<dbReference type="Gene3D" id="1.10.10.10">
    <property type="entry name" value="Winged helix-like DNA-binding domain superfamily/Winged helix DNA-binding domain"/>
    <property type="match status" value="1"/>
</dbReference>
<dbReference type="FunFam" id="1.10.10.10:FF:000001">
    <property type="entry name" value="LysR family transcriptional regulator"/>
    <property type="match status" value="1"/>
</dbReference>
<evidence type="ECO:0000256" key="2">
    <source>
        <dbReference type="ARBA" id="ARBA00023015"/>
    </source>
</evidence>
<dbReference type="PRINTS" id="PR00039">
    <property type="entry name" value="HTHLYSR"/>
</dbReference>
<keyword evidence="3 6" id="KW-0238">DNA-binding</keyword>
<keyword evidence="4" id="KW-0804">Transcription</keyword>
<gene>
    <name evidence="6" type="ORF">SAMN04488525_10622</name>
</gene>
<dbReference type="InterPro" id="IPR050950">
    <property type="entry name" value="HTH-type_LysR_regulators"/>
</dbReference>
<evidence type="ECO:0000256" key="4">
    <source>
        <dbReference type="ARBA" id="ARBA00023163"/>
    </source>
</evidence>
<dbReference type="InterPro" id="IPR005119">
    <property type="entry name" value="LysR_subst-bd"/>
</dbReference>
<evidence type="ECO:0000256" key="1">
    <source>
        <dbReference type="ARBA" id="ARBA00009437"/>
    </source>
</evidence>
<accession>A0AB38A2H9</accession>
<proteinExistence type="inferred from homology"/>